<organism evidence="1 2">
    <name type="scientific">Planctomyces bekefii</name>
    <dbReference type="NCBI Taxonomy" id="1653850"/>
    <lineage>
        <taxon>Bacteria</taxon>
        <taxon>Pseudomonadati</taxon>
        <taxon>Planctomycetota</taxon>
        <taxon>Planctomycetia</taxon>
        <taxon>Planctomycetales</taxon>
        <taxon>Planctomycetaceae</taxon>
        <taxon>Planctomyces</taxon>
    </lineage>
</organism>
<keyword evidence="2" id="KW-1185">Reference proteome</keyword>
<reference evidence="1 2" key="2">
    <citation type="submission" date="2019-08" db="EMBL/GenBank/DDBJ databases">
        <authorList>
            <person name="Henke P."/>
        </authorList>
    </citation>
    <scope>NUCLEOTIDE SEQUENCE [LARGE SCALE GENOMIC DNA]</scope>
    <source>
        <strain evidence="1">Phe10_nw2017</strain>
    </source>
</reference>
<evidence type="ECO:0000313" key="2">
    <source>
        <dbReference type="Proteomes" id="UP000321083"/>
    </source>
</evidence>
<reference evidence="1 2" key="1">
    <citation type="submission" date="2019-08" db="EMBL/GenBank/DDBJ databases">
        <title>100 year-old enigma solved: identification of Planctomyces bekefii, the type genus and species of the phylum Planctomycetes.</title>
        <authorList>
            <person name="Svetlana D.N."/>
            <person name="Overmann J."/>
        </authorList>
    </citation>
    <scope>NUCLEOTIDE SEQUENCE [LARGE SCALE GENOMIC DNA]</scope>
    <source>
        <strain evidence="1">Phe10_nw2017</strain>
    </source>
</reference>
<name>A0A5C6M8I9_9PLAN</name>
<gene>
    <name evidence="1" type="ORF">E3A20_06530</name>
</gene>
<sequence>MPFASRIFTLILVGKLATVLLLSGLAEASSEPPLPHMPLDLTGREYESLLKKHYFGDTQDPLNKILEAGKRSLQWLDFVNAQRSPSDQLELSTAATQRGYPIDAPVTSNRSIVLQAWTNLTAALPDQIRQIVLEGADFQAELAMSDEDFFREHAANRSGLSEGLPVAPHGAFSRLLCDVGVP</sequence>
<accession>A0A5C6M8I9</accession>
<evidence type="ECO:0000313" key="1">
    <source>
        <dbReference type="EMBL" id="TWW10503.1"/>
    </source>
</evidence>
<dbReference type="EMBL" id="SRHE01000087">
    <property type="protein sequence ID" value="TWW10503.1"/>
    <property type="molecule type" value="Genomic_DNA"/>
</dbReference>
<dbReference type="Proteomes" id="UP000321083">
    <property type="component" value="Unassembled WGS sequence"/>
</dbReference>
<proteinExistence type="predicted"/>
<dbReference type="AlphaFoldDB" id="A0A5C6M8I9"/>
<protein>
    <submittedName>
        <fullName evidence="1">Uncharacterized protein</fullName>
    </submittedName>
</protein>
<comment type="caution">
    <text evidence="1">The sequence shown here is derived from an EMBL/GenBank/DDBJ whole genome shotgun (WGS) entry which is preliminary data.</text>
</comment>